<gene>
    <name evidence="1" type="ORF">SD77_2277</name>
</gene>
<reference evidence="1 2" key="1">
    <citation type="submission" date="2015-01" db="EMBL/GenBank/DDBJ databases">
        <title>Genome Assembly of Bacillus badius MTCC 1458.</title>
        <authorList>
            <person name="Verma A."/>
            <person name="Khatri I."/>
            <person name="Mual P."/>
            <person name="Subramanian S."/>
            <person name="Krishnamurthi S."/>
        </authorList>
    </citation>
    <scope>NUCLEOTIDE SEQUENCE [LARGE SCALE GENOMIC DNA]</scope>
    <source>
        <strain evidence="1 2">MTCC 1458</strain>
    </source>
</reference>
<keyword evidence="2" id="KW-1185">Reference proteome</keyword>
<name>A0ABR5AYK7_BACBA</name>
<sequence>MPDAVVKPDVNRNFHHSPTLLNKLLIVSMGGTGRIMHRFPDEIKPVRQNT</sequence>
<proteinExistence type="predicted"/>
<accession>A0ABR5AYK7</accession>
<organism evidence="1 2">
    <name type="scientific">Bacillus badius</name>
    <dbReference type="NCBI Taxonomy" id="1455"/>
    <lineage>
        <taxon>Bacteria</taxon>
        <taxon>Bacillati</taxon>
        <taxon>Bacillota</taxon>
        <taxon>Bacilli</taxon>
        <taxon>Bacillales</taxon>
        <taxon>Bacillaceae</taxon>
        <taxon>Pseudobacillus</taxon>
    </lineage>
</organism>
<dbReference type="EMBL" id="JXLP01000002">
    <property type="protein sequence ID" value="KIL79823.1"/>
    <property type="molecule type" value="Genomic_DNA"/>
</dbReference>
<evidence type="ECO:0000313" key="2">
    <source>
        <dbReference type="Proteomes" id="UP000031982"/>
    </source>
</evidence>
<protein>
    <submittedName>
        <fullName evidence="1">Uncharacterized protein</fullName>
    </submittedName>
</protein>
<comment type="caution">
    <text evidence="1">The sequence shown here is derived from an EMBL/GenBank/DDBJ whole genome shotgun (WGS) entry which is preliminary data.</text>
</comment>
<evidence type="ECO:0000313" key="1">
    <source>
        <dbReference type="EMBL" id="KIL79823.1"/>
    </source>
</evidence>
<dbReference type="Proteomes" id="UP000031982">
    <property type="component" value="Unassembled WGS sequence"/>
</dbReference>